<evidence type="ECO:0000313" key="2">
    <source>
        <dbReference type="Proteomes" id="UP000221980"/>
    </source>
</evidence>
<dbReference type="Proteomes" id="UP000221980">
    <property type="component" value="Unassembled WGS sequence"/>
</dbReference>
<dbReference type="RefSeq" id="WP_099112514.1">
    <property type="nucleotide sequence ID" value="NZ_CAWNQI010000001.1"/>
</dbReference>
<proteinExistence type="predicted"/>
<name>A0A2D0JWF0_9GAMM</name>
<evidence type="ECO:0000313" key="1">
    <source>
        <dbReference type="EMBL" id="PHM50656.1"/>
    </source>
</evidence>
<protein>
    <submittedName>
        <fullName evidence="1">Transposase</fullName>
    </submittedName>
</protein>
<keyword evidence="2" id="KW-1185">Reference proteome</keyword>
<dbReference type="AlphaFoldDB" id="A0A2D0JWF0"/>
<sequence length="92" mass="10764">MKRYSGKQKRTIQEKMLLLNINISSLVESEGISRNTLNRWLEDALLSIIKKYPQKIRKLEQALAYKEKTLSDKNIQGLLRVTMTINRDTKTI</sequence>
<dbReference type="EMBL" id="NITZ01000001">
    <property type="protein sequence ID" value="PHM50656.1"/>
    <property type="molecule type" value="Genomic_DNA"/>
</dbReference>
<accession>A0A2D0JWF0</accession>
<gene>
    <name evidence="1" type="ORF">Xmir_00058</name>
</gene>
<reference evidence="1 2" key="1">
    <citation type="journal article" date="2017" name="Nat. Microbiol.">
        <title>Natural product diversity associated with the nematode symbionts Photorhabdus and Xenorhabdus.</title>
        <authorList>
            <person name="Tobias N.J."/>
            <person name="Wolff H."/>
            <person name="Djahanschiri B."/>
            <person name="Grundmann F."/>
            <person name="Kronenwerth M."/>
            <person name="Shi Y.M."/>
            <person name="Simonyi S."/>
            <person name="Grun P."/>
            <person name="Shapiro-Ilan D."/>
            <person name="Pidot S.J."/>
            <person name="Stinear T.P."/>
            <person name="Ebersberger I."/>
            <person name="Bode H.B."/>
        </authorList>
    </citation>
    <scope>NUCLEOTIDE SEQUENCE [LARGE SCALE GENOMIC DNA]</scope>
    <source>
        <strain evidence="1 2">DSM 17902</strain>
    </source>
</reference>
<organism evidence="1 2">
    <name type="scientific">Xenorhabdus miraniensis</name>
    <dbReference type="NCBI Taxonomy" id="351674"/>
    <lineage>
        <taxon>Bacteria</taxon>
        <taxon>Pseudomonadati</taxon>
        <taxon>Pseudomonadota</taxon>
        <taxon>Gammaproteobacteria</taxon>
        <taxon>Enterobacterales</taxon>
        <taxon>Morganellaceae</taxon>
        <taxon>Xenorhabdus</taxon>
    </lineage>
</organism>
<dbReference type="OrthoDB" id="6448171at2"/>
<comment type="caution">
    <text evidence="1">The sequence shown here is derived from an EMBL/GenBank/DDBJ whole genome shotgun (WGS) entry which is preliminary data.</text>
</comment>